<gene>
    <name evidence="2" type="ORF">GCM10009030_29340</name>
</gene>
<dbReference type="EMBL" id="BMOU01000005">
    <property type="protein sequence ID" value="GGN98671.1"/>
    <property type="molecule type" value="Genomic_DNA"/>
</dbReference>
<proteinExistence type="predicted"/>
<organism evidence="2 3">
    <name type="scientific">Haloarcula pellucida</name>
    <dbReference type="NCBI Taxonomy" id="1427151"/>
    <lineage>
        <taxon>Archaea</taxon>
        <taxon>Methanobacteriati</taxon>
        <taxon>Methanobacteriota</taxon>
        <taxon>Stenosarchaea group</taxon>
        <taxon>Halobacteria</taxon>
        <taxon>Halobacteriales</taxon>
        <taxon>Haloarculaceae</taxon>
        <taxon>Haloarcula</taxon>
    </lineage>
</organism>
<dbReference type="RefSeq" id="WP_229783156.1">
    <property type="nucleotide sequence ID" value="NZ_BMOU01000005.1"/>
</dbReference>
<keyword evidence="3" id="KW-1185">Reference proteome</keyword>
<name>A0A830GQC4_9EURY</name>
<keyword evidence="1" id="KW-1133">Transmembrane helix</keyword>
<reference evidence="2" key="2">
    <citation type="submission" date="2020-09" db="EMBL/GenBank/DDBJ databases">
        <authorList>
            <person name="Sun Q."/>
            <person name="Ohkuma M."/>
        </authorList>
    </citation>
    <scope>NUCLEOTIDE SEQUENCE</scope>
    <source>
        <strain evidence="2">JCM 17820</strain>
    </source>
</reference>
<keyword evidence="1" id="KW-0812">Transmembrane</keyword>
<evidence type="ECO:0000313" key="2">
    <source>
        <dbReference type="EMBL" id="GGN98671.1"/>
    </source>
</evidence>
<reference evidence="2" key="1">
    <citation type="journal article" date="2014" name="Int. J. Syst. Evol. Microbiol.">
        <title>Complete genome sequence of Corynebacterium casei LMG S-19264T (=DSM 44701T), isolated from a smear-ripened cheese.</title>
        <authorList>
            <consortium name="US DOE Joint Genome Institute (JGI-PGF)"/>
            <person name="Walter F."/>
            <person name="Albersmeier A."/>
            <person name="Kalinowski J."/>
            <person name="Ruckert C."/>
        </authorList>
    </citation>
    <scope>NUCLEOTIDE SEQUENCE</scope>
    <source>
        <strain evidence="2">JCM 17820</strain>
    </source>
</reference>
<comment type="caution">
    <text evidence="2">The sequence shown here is derived from an EMBL/GenBank/DDBJ whole genome shotgun (WGS) entry which is preliminary data.</text>
</comment>
<evidence type="ECO:0000313" key="3">
    <source>
        <dbReference type="Proteomes" id="UP000605784"/>
    </source>
</evidence>
<keyword evidence="1" id="KW-0472">Membrane</keyword>
<feature type="transmembrane region" description="Helical" evidence="1">
    <location>
        <begin position="92"/>
        <end position="112"/>
    </location>
</feature>
<sequence length="147" mass="15087">MTTAFLASTAVMGLFVVAVLGWVARSRGWYHYSPNAEHLALAHTGDGETRLGTMSDDPRVLAVAFTLLVVGFVGGVTLFVSGPVEMQATAGLAVAAAGGLVLVGYLLLGVYLSATRRGHPRSLAVAESATVAGVLFLVAVTAQLLMG</sequence>
<dbReference type="Proteomes" id="UP000605784">
    <property type="component" value="Unassembled WGS sequence"/>
</dbReference>
<feature type="transmembrane region" description="Helical" evidence="1">
    <location>
        <begin position="124"/>
        <end position="146"/>
    </location>
</feature>
<accession>A0A830GQC4</accession>
<evidence type="ECO:0000256" key="1">
    <source>
        <dbReference type="SAM" id="Phobius"/>
    </source>
</evidence>
<feature type="transmembrane region" description="Helical" evidence="1">
    <location>
        <begin position="60"/>
        <end position="80"/>
    </location>
</feature>
<protein>
    <submittedName>
        <fullName evidence="2">Uncharacterized protein</fullName>
    </submittedName>
</protein>
<dbReference type="AlphaFoldDB" id="A0A830GQC4"/>
<feature type="transmembrane region" description="Helical" evidence="1">
    <location>
        <begin position="6"/>
        <end position="24"/>
    </location>
</feature>